<proteinExistence type="predicted"/>
<accession>Q7VKE1</accession>
<dbReference type="KEGG" id="hdu:HD_1973"/>
<sequence>MAASPKKQKQKATIFLYKSTINPQSLAYHTNKME</sequence>
<dbReference type="AlphaFoldDB" id="Q7VKE1"/>
<evidence type="ECO:0000313" key="2">
    <source>
        <dbReference type="Proteomes" id="UP000001022"/>
    </source>
</evidence>
<reference evidence="2" key="1">
    <citation type="submission" date="2003-06" db="EMBL/GenBank/DDBJ databases">
        <title>The complete genome sequence of Haemophilus ducreyi.</title>
        <authorList>
            <person name="Munson R.S. Jr."/>
            <person name="Ray W.C."/>
            <person name="Mahairas G."/>
            <person name="Sabo P."/>
            <person name="Mungur R."/>
            <person name="Johnson L."/>
            <person name="Nguyen D."/>
            <person name="Wang J."/>
            <person name="Forst C."/>
            <person name="Hood L."/>
        </authorList>
    </citation>
    <scope>NUCLEOTIDE SEQUENCE [LARGE SCALE GENOMIC DNA]</scope>
    <source>
        <strain evidence="2">35000HP / ATCC 700724</strain>
    </source>
</reference>
<keyword evidence="2" id="KW-1185">Reference proteome</keyword>
<organism evidence="1 2">
    <name type="scientific">Haemophilus ducreyi (strain 35000HP / ATCC 700724)</name>
    <dbReference type="NCBI Taxonomy" id="233412"/>
    <lineage>
        <taxon>Bacteria</taxon>
        <taxon>Pseudomonadati</taxon>
        <taxon>Pseudomonadota</taxon>
        <taxon>Gammaproteobacteria</taxon>
        <taxon>Pasteurellales</taxon>
        <taxon>Pasteurellaceae</taxon>
        <taxon>Haemophilus</taxon>
    </lineage>
</organism>
<gene>
    <name evidence="1" type="ordered locus">HD_1973</name>
</gene>
<evidence type="ECO:0000313" key="1">
    <source>
        <dbReference type="EMBL" id="AAP96690.1"/>
    </source>
</evidence>
<protein>
    <submittedName>
        <fullName evidence="1">Uncharacterized protein</fullName>
    </submittedName>
</protein>
<dbReference type="Proteomes" id="UP000001022">
    <property type="component" value="Chromosome"/>
</dbReference>
<dbReference type="STRING" id="233412.HD_1973"/>
<dbReference type="EMBL" id="AE017143">
    <property type="protein sequence ID" value="AAP96690.1"/>
    <property type="molecule type" value="Genomic_DNA"/>
</dbReference>
<dbReference type="HOGENOM" id="CLU_3374024_0_0_6"/>
<name>Q7VKE1_HAEDU</name>